<dbReference type="PANTHER" id="PTHR11207:SF0">
    <property type="entry name" value="RIBONUCLEASE 3"/>
    <property type="match status" value="1"/>
</dbReference>
<evidence type="ECO:0000256" key="3">
    <source>
        <dbReference type="ARBA" id="ARBA00022801"/>
    </source>
</evidence>
<evidence type="ECO:0000259" key="7">
    <source>
        <dbReference type="PROSITE" id="PS50142"/>
    </source>
</evidence>
<proteinExistence type="predicted"/>
<reference evidence="8" key="1">
    <citation type="submission" date="2007-03" db="EMBL/GenBank/DDBJ databases">
        <title>Annotation of Culex pipiens quinquefasciatus.</title>
        <authorList>
            <consortium name="The Broad Institute Genome Sequencing Platform"/>
            <person name="Atkinson P.W."/>
            <person name="Hemingway J."/>
            <person name="Christensen B.M."/>
            <person name="Higgs S."/>
            <person name="Kodira C."/>
            <person name="Hannick L."/>
            <person name="Megy K."/>
            <person name="O'Leary S."/>
            <person name="Pearson M."/>
            <person name="Haas B.J."/>
            <person name="Mauceli E."/>
            <person name="Wortman J.R."/>
            <person name="Lee N.H."/>
            <person name="Guigo R."/>
            <person name="Stanke M."/>
            <person name="Alvarado L."/>
            <person name="Amedeo P."/>
            <person name="Antoine C.H."/>
            <person name="Arensburger P."/>
            <person name="Bidwell S.L."/>
            <person name="Crawford M."/>
            <person name="Camaro F."/>
            <person name="Devon K."/>
            <person name="Engels R."/>
            <person name="Hammond M."/>
            <person name="Howarth C."/>
            <person name="Koehrsen M."/>
            <person name="Lawson D."/>
            <person name="Montgomery P."/>
            <person name="Nene V."/>
            <person name="Nusbaum C."/>
            <person name="Puiu D."/>
            <person name="Romero-Severson J."/>
            <person name="Severson D.W."/>
            <person name="Shumway M."/>
            <person name="Sisk P."/>
            <person name="Stolte C."/>
            <person name="Zeng Q."/>
            <person name="Eisenstadt E."/>
            <person name="Fraser-Liggett C."/>
            <person name="Strausberg R."/>
            <person name="Galagan J."/>
            <person name="Birren B."/>
            <person name="Collins F.H."/>
        </authorList>
    </citation>
    <scope>NUCLEOTIDE SEQUENCE [LARGE SCALE GENOMIC DNA]</scope>
    <source>
        <strain evidence="8">JHB</strain>
    </source>
</reference>
<dbReference type="KEGG" id="cqu:CpipJ_CPIJ011125"/>
<keyword evidence="3" id="KW-0378">Hydrolase</keyword>
<evidence type="ECO:0000256" key="2">
    <source>
        <dbReference type="ARBA" id="ARBA00022759"/>
    </source>
</evidence>
<organism>
    <name type="scientific">Culex quinquefasciatus</name>
    <name type="common">Southern house mosquito</name>
    <name type="synonym">Culex pungens</name>
    <dbReference type="NCBI Taxonomy" id="7176"/>
    <lineage>
        <taxon>Eukaryota</taxon>
        <taxon>Metazoa</taxon>
        <taxon>Ecdysozoa</taxon>
        <taxon>Arthropoda</taxon>
        <taxon>Hexapoda</taxon>
        <taxon>Insecta</taxon>
        <taxon>Pterygota</taxon>
        <taxon>Neoptera</taxon>
        <taxon>Endopterygota</taxon>
        <taxon>Diptera</taxon>
        <taxon>Nematocera</taxon>
        <taxon>Culicoidea</taxon>
        <taxon>Culicidae</taxon>
        <taxon>Culicinae</taxon>
        <taxon>Culicini</taxon>
        <taxon>Culex</taxon>
        <taxon>Culex</taxon>
    </lineage>
</organism>
<dbReference type="InterPro" id="IPR000999">
    <property type="entry name" value="RNase_III_dom"/>
</dbReference>
<dbReference type="HOGENOM" id="CLU_080807_0_0_1"/>
<evidence type="ECO:0000256" key="1">
    <source>
        <dbReference type="ARBA" id="ARBA00022722"/>
    </source>
</evidence>
<dbReference type="GO" id="GO:0004525">
    <property type="term" value="F:ribonuclease III activity"/>
    <property type="evidence" value="ECO:0007669"/>
    <property type="project" value="InterPro"/>
</dbReference>
<name>B0WWG3_CULQU</name>
<keyword evidence="10" id="KW-1185">Reference proteome</keyword>
<dbReference type="eggNOG" id="KOG1817">
    <property type="taxonomic scope" value="Eukaryota"/>
</dbReference>
<dbReference type="VEuPathDB" id="VectorBase:CPIJ011125"/>
<evidence type="ECO:0000313" key="9">
    <source>
        <dbReference type="EnsemblMetazoa" id="CPIJ011125-PA"/>
    </source>
</evidence>
<keyword evidence="4 5" id="KW-0694">RNA-binding</keyword>
<dbReference type="InterPro" id="IPR036389">
    <property type="entry name" value="RNase_III_sf"/>
</dbReference>
<accession>B0WWG3</accession>
<sequence length="217" mass="24348">MVVVYSPWKDPVAAPKPEASVLPLTASVTGHVRGPRACCGLATYRAAAFQEDESLSKIWSDDLGITSYAVYSNKKADLKTKDRADLLEAFLGALYVDKGLNTAKRSATCVIECNGPTNTRVYTMAVYFRGKHLACSNGHSIQEAKINAAKQALENSKDLFPQLDHQKRVIAQSLKRQKVRTGDRFDHERRDSLNSSTDPYRKRRRFLIFLDILSRRI</sequence>
<evidence type="ECO:0000256" key="5">
    <source>
        <dbReference type="PROSITE-ProRule" id="PRU00266"/>
    </source>
</evidence>
<dbReference type="PROSITE" id="PS50137">
    <property type="entry name" value="DS_RBD"/>
    <property type="match status" value="1"/>
</dbReference>
<dbReference type="SUPFAM" id="SSF54768">
    <property type="entry name" value="dsRNA-binding domain-like"/>
    <property type="match status" value="1"/>
</dbReference>
<keyword evidence="1" id="KW-0540">Nuclease</keyword>
<dbReference type="STRING" id="7176.B0WWG3"/>
<dbReference type="VEuPathDB" id="VectorBase:CQUJHB014954"/>
<dbReference type="GO" id="GO:0031053">
    <property type="term" value="P:primary miRNA processing"/>
    <property type="evidence" value="ECO:0007669"/>
    <property type="project" value="TreeGrafter"/>
</dbReference>
<evidence type="ECO:0000313" key="10">
    <source>
        <dbReference type="Proteomes" id="UP000002320"/>
    </source>
</evidence>
<reference evidence="9" key="2">
    <citation type="submission" date="2020-05" db="UniProtKB">
        <authorList>
            <consortium name="EnsemblMetazoa"/>
        </authorList>
    </citation>
    <scope>IDENTIFICATION</scope>
    <source>
        <strain evidence="9">JHB</strain>
    </source>
</reference>
<protein>
    <submittedName>
        <fullName evidence="8 9">Ribonuclease iii</fullName>
    </submittedName>
</protein>
<evidence type="ECO:0000313" key="8">
    <source>
        <dbReference type="EMBL" id="EDS36055.1"/>
    </source>
</evidence>
<gene>
    <name evidence="9" type="primary">6044189</name>
    <name evidence="8" type="ORF">CpipJ_CPIJ011125</name>
</gene>
<dbReference type="AlphaFoldDB" id="B0WWG3"/>
<dbReference type="Pfam" id="PF00035">
    <property type="entry name" value="dsrm"/>
    <property type="match status" value="1"/>
</dbReference>
<dbReference type="GO" id="GO:0070877">
    <property type="term" value="C:microprocessor complex"/>
    <property type="evidence" value="ECO:0007669"/>
    <property type="project" value="TreeGrafter"/>
</dbReference>
<dbReference type="SUPFAM" id="SSF69065">
    <property type="entry name" value="RNase III domain-like"/>
    <property type="match status" value="1"/>
</dbReference>
<dbReference type="InParanoid" id="B0WWG3"/>
<evidence type="ECO:0000259" key="6">
    <source>
        <dbReference type="PROSITE" id="PS50137"/>
    </source>
</evidence>
<dbReference type="PROSITE" id="PS50142">
    <property type="entry name" value="RNASE_3_2"/>
    <property type="match status" value="1"/>
</dbReference>
<dbReference type="Gene3D" id="1.10.1520.10">
    <property type="entry name" value="Ribonuclease III domain"/>
    <property type="match status" value="1"/>
</dbReference>
<dbReference type="GO" id="GO:0003723">
    <property type="term" value="F:RNA binding"/>
    <property type="evidence" value="ECO:0007669"/>
    <property type="project" value="UniProtKB-UniRule"/>
</dbReference>
<dbReference type="OrthoDB" id="67027at2759"/>
<evidence type="ECO:0000256" key="4">
    <source>
        <dbReference type="ARBA" id="ARBA00022884"/>
    </source>
</evidence>
<keyword evidence="2" id="KW-0255">Endonuclease</keyword>
<dbReference type="GO" id="GO:0031054">
    <property type="term" value="P:pre-miRNA processing"/>
    <property type="evidence" value="ECO:0007669"/>
    <property type="project" value="TreeGrafter"/>
</dbReference>
<dbReference type="EMBL" id="DS232146">
    <property type="protein sequence ID" value="EDS36055.1"/>
    <property type="molecule type" value="Genomic_DNA"/>
</dbReference>
<dbReference type="Gene3D" id="3.30.160.20">
    <property type="match status" value="1"/>
</dbReference>
<dbReference type="InterPro" id="IPR014720">
    <property type="entry name" value="dsRBD_dom"/>
</dbReference>
<dbReference type="EnsemblMetazoa" id="CPIJ011125-RA">
    <property type="protein sequence ID" value="CPIJ011125-PA"/>
    <property type="gene ID" value="CPIJ011125"/>
</dbReference>
<dbReference type="PANTHER" id="PTHR11207">
    <property type="entry name" value="RIBONUCLEASE III"/>
    <property type="match status" value="1"/>
</dbReference>
<feature type="domain" description="RNase III" evidence="7">
    <location>
        <begin position="84"/>
        <end position="99"/>
    </location>
</feature>
<dbReference type="Proteomes" id="UP000002320">
    <property type="component" value="Unassembled WGS sequence"/>
</dbReference>
<feature type="domain" description="DRBM" evidence="6">
    <location>
        <begin position="112"/>
        <end position="158"/>
    </location>
</feature>